<dbReference type="NCBIfam" id="TIGR03025">
    <property type="entry name" value="EPS_sugtrans"/>
    <property type="match status" value="1"/>
</dbReference>
<feature type="transmembrane region" description="Helical" evidence="7">
    <location>
        <begin position="20"/>
        <end position="39"/>
    </location>
</feature>
<name>A0A2S2E1X9_9ALTE</name>
<evidence type="ECO:0000256" key="3">
    <source>
        <dbReference type="ARBA" id="ARBA00022679"/>
    </source>
</evidence>
<evidence type="ECO:0000313" key="10">
    <source>
        <dbReference type="Proteomes" id="UP000245728"/>
    </source>
</evidence>
<evidence type="ECO:0000313" key="9">
    <source>
        <dbReference type="EMBL" id="AWL11646.1"/>
    </source>
</evidence>
<proteinExistence type="inferred from homology"/>
<dbReference type="PANTHER" id="PTHR30576:SF0">
    <property type="entry name" value="UNDECAPRENYL-PHOSPHATE N-ACETYLGALACTOSAMINYL 1-PHOSPHATE TRANSFERASE-RELATED"/>
    <property type="match status" value="1"/>
</dbReference>
<dbReference type="OrthoDB" id="9808602at2"/>
<feature type="transmembrane region" description="Helical" evidence="7">
    <location>
        <begin position="85"/>
        <end position="109"/>
    </location>
</feature>
<evidence type="ECO:0000256" key="4">
    <source>
        <dbReference type="ARBA" id="ARBA00022692"/>
    </source>
</evidence>
<feature type="transmembrane region" description="Helical" evidence="7">
    <location>
        <begin position="115"/>
        <end position="136"/>
    </location>
</feature>
<evidence type="ECO:0000256" key="2">
    <source>
        <dbReference type="ARBA" id="ARBA00006464"/>
    </source>
</evidence>
<organism evidence="9 10">
    <name type="scientific">Saliniradius amylolyticus</name>
    <dbReference type="NCBI Taxonomy" id="2183582"/>
    <lineage>
        <taxon>Bacteria</taxon>
        <taxon>Pseudomonadati</taxon>
        <taxon>Pseudomonadota</taxon>
        <taxon>Gammaproteobacteria</taxon>
        <taxon>Alteromonadales</taxon>
        <taxon>Alteromonadaceae</taxon>
        <taxon>Saliniradius</taxon>
    </lineage>
</organism>
<keyword evidence="3 9" id="KW-0808">Transferase</keyword>
<dbReference type="PANTHER" id="PTHR30576">
    <property type="entry name" value="COLANIC BIOSYNTHESIS UDP-GLUCOSE LIPID CARRIER TRANSFERASE"/>
    <property type="match status" value="1"/>
</dbReference>
<dbReference type="KEGG" id="salh:HMF8227_01165"/>
<evidence type="ECO:0000256" key="1">
    <source>
        <dbReference type="ARBA" id="ARBA00004141"/>
    </source>
</evidence>
<feature type="transmembrane region" description="Helical" evidence="7">
    <location>
        <begin position="51"/>
        <end position="73"/>
    </location>
</feature>
<keyword evidence="5 7" id="KW-1133">Transmembrane helix</keyword>
<gene>
    <name evidence="9" type="ORF">HMF8227_01165</name>
</gene>
<dbReference type="Gene3D" id="3.40.50.720">
    <property type="entry name" value="NAD(P)-binding Rossmann-like Domain"/>
    <property type="match status" value="1"/>
</dbReference>
<feature type="domain" description="Bacterial sugar transferase" evidence="8">
    <location>
        <begin position="284"/>
        <end position="467"/>
    </location>
</feature>
<reference evidence="9 10" key="1">
    <citation type="submission" date="2018-05" db="EMBL/GenBank/DDBJ databases">
        <title>Salinimonas sp. HMF8227 Genome sequencing and assembly.</title>
        <authorList>
            <person name="Kang H."/>
            <person name="Kang J."/>
            <person name="Cha I."/>
            <person name="Kim H."/>
            <person name="Joh K."/>
        </authorList>
    </citation>
    <scope>NUCLEOTIDE SEQUENCE [LARGE SCALE GENOMIC DNA]</scope>
    <source>
        <strain evidence="9 10">HMF8227</strain>
    </source>
</reference>
<dbReference type="NCBIfam" id="TIGR03013">
    <property type="entry name" value="EpsB_2"/>
    <property type="match status" value="1"/>
</dbReference>
<evidence type="ECO:0000256" key="6">
    <source>
        <dbReference type="ARBA" id="ARBA00023136"/>
    </source>
</evidence>
<keyword evidence="10" id="KW-1185">Reference proteome</keyword>
<dbReference type="EMBL" id="CP029347">
    <property type="protein sequence ID" value="AWL11646.1"/>
    <property type="molecule type" value="Genomic_DNA"/>
</dbReference>
<keyword evidence="4 7" id="KW-0812">Transmembrane</keyword>
<dbReference type="Proteomes" id="UP000245728">
    <property type="component" value="Chromosome"/>
</dbReference>
<feature type="transmembrane region" description="Helical" evidence="7">
    <location>
        <begin position="282"/>
        <end position="305"/>
    </location>
</feature>
<dbReference type="InterPro" id="IPR003362">
    <property type="entry name" value="Bact_transf"/>
</dbReference>
<evidence type="ECO:0000259" key="8">
    <source>
        <dbReference type="Pfam" id="PF02397"/>
    </source>
</evidence>
<dbReference type="Pfam" id="PF02397">
    <property type="entry name" value="Bac_transf"/>
    <property type="match status" value="1"/>
</dbReference>
<sequence length="472" mass="54982">MPLSYSHHAHVHAKTRKLFFLDFAVLFIAVWIGSVAYLSVETEQVRLLPDIFRVEVVLFILLQQLILLSLGLYELRLRESSRGIFRRILVAVGLSYFLVDVIVLNIFQFEPFDHYSVALISSISLILLTLFRVIVYDSQWLGFVKRRCIVLGTGERASIIEQRMRRKADRRDFELLGFVAQPGDKERLIRREKVYEFDEEALTSFVIENGVEEVVIACDQRRNTMPMDALFNFKIRGIQITDIIDFIERETGQIAVTLIYPSWVIYSNGFRSSNHFRESVDYFFNAGLALFILLLTWPIILLTALCIYLDDGRKTGASVLYTQERVGENGRVFSIRKFRSMRPDAEKDGARFASENDDRTTRIGHFLRKYRIDELPQLFNILRGDMGFVGPRPERPEFVKKYIGLIPYYAQRHYVKPGLAGWAQLKYPYGSTDEDTLEKVKFDLYYIKHRSIMFDILILIRTLEVIVFGKGR</sequence>
<accession>A0A2S2E1X9</accession>
<dbReference type="AlphaFoldDB" id="A0A2S2E1X9"/>
<dbReference type="InterPro" id="IPR017464">
    <property type="entry name" value="Sugar_tfrase_EpsB_2"/>
</dbReference>
<evidence type="ECO:0000256" key="5">
    <source>
        <dbReference type="ARBA" id="ARBA00022989"/>
    </source>
</evidence>
<keyword evidence="6 7" id="KW-0472">Membrane</keyword>
<evidence type="ECO:0000256" key="7">
    <source>
        <dbReference type="SAM" id="Phobius"/>
    </source>
</evidence>
<dbReference type="InterPro" id="IPR017475">
    <property type="entry name" value="EPS_sugar_tfrase"/>
</dbReference>
<protein>
    <submittedName>
        <fullName evidence="9">Undecaprenyl-phosphate N-acetylgalactosaminyl 1-phosphate transferase</fullName>
    </submittedName>
</protein>
<dbReference type="GO" id="GO:0016020">
    <property type="term" value="C:membrane"/>
    <property type="evidence" value="ECO:0007669"/>
    <property type="project" value="UniProtKB-SubCell"/>
</dbReference>
<comment type="similarity">
    <text evidence="2">Belongs to the bacterial sugar transferase family.</text>
</comment>
<comment type="subcellular location">
    <subcellularLocation>
        <location evidence="1">Membrane</location>
        <topology evidence="1">Multi-pass membrane protein</topology>
    </subcellularLocation>
</comment>
<dbReference type="GO" id="GO:0016780">
    <property type="term" value="F:phosphotransferase activity, for other substituted phosphate groups"/>
    <property type="evidence" value="ECO:0007669"/>
    <property type="project" value="TreeGrafter"/>
</dbReference>